<dbReference type="UniPathway" id="UPA00113">
    <property type="reaction ID" value="UER00532"/>
</dbReference>
<feature type="region of interest" description="Linker" evidence="18">
    <location>
        <begin position="237"/>
        <end position="257"/>
    </location>
</feature>
<comment type="pathway">
    <text evidence="18">Nucleotide-sugar biosynthesis; UDP-N-acetyl-alpha-D-glucosamine biosynthesis; N-acetyl-alpha-D-glucosamine 1-phosphate from alpha-D-glucosamine 6-phosphate (route II): step 2/2.</text>
</comment>
<feature type="binding site" evidence="18">
    <location>
        <begin position="10"/>
        <end position="13"/>
    </location>
    <ligand>
        <name>UDP-N-acetyl-alpha-D-glucosamine</name>
        <dbReference type="ChEBI" id="CHEBI:57705"/>
    </ligand>
</feature>
<evidence type="ECO:0000256" key="8">
    <source>
        <dbReference type="ARBA" id="ARBA00022737"/>
    </source>
</evidence>
<dbReference type="InterPro" id="IPR038009">
    <property type="entry name" value="GlmU_C_LbH"/>
</dbReference>
<feature type="active site" description="Proton acceptor" evidence="18">
    <location>
        <position position="374"/>
    </location>
</feature>
<dbReference type="PANTHER" id="PTHR43584:SF3">
    <property type="entry name" value="BIFUNCTIONAL PROTEIN GLMU"/>
    <property type="match status" value="1"/>
</dbReference>
<reference evidence="20 21" key="1">
    <citation type="submission" date="2019-07" db="EMBL/GenBank/DDBJ databases">
        <title>Tepidimonas charontis SPSP-6 draft genome.</title>
        <authorList>
            <person name="Da Costa M.S."/>
            <person name="Froufe H.J.C."/>
            <person name="Egas C."/>
            <person name="Albuquerque L."/>
        </authorList>
    </citation>
    <scope>NUCLEOTIDE SEQUENCE [LARGE SCALE GENOMIC DNA]</scope>
    <source>
        <strain evidence="20 21">SPSP-6</strain>
    </source>
</reference>
<comment type="caution">
    <text evidence="18">Lacks conserved residue(s) required for the propagation of feature annotation.</text>
</comment>
<feature type="binding site" evidence="18">
    <location>
        <position position="344"/>
    </location>
    <ligand>
        <name>UDP-N-acetyl-alpha-D-glucosamine</name>
        <dbReference type="ChEBI" id="CHEBI:57705"/>
    </ligand>
</feature>
<dbReference type="InterPro" id="IPR005882">
    <property type="entry name" value="Bifunctional_GlmU"/>
</dbReference>
<evidence type="ECO:0000313" key="20">
    <source>
        <dbReference type="EMBL" id="TSE33924.1"/>
    </source>
</evidence>
<keyword evidence="14 18" id="KW-0961">Cell wall biogenesis/degradation</keyword>
<keyword evidence="21" id="KW-1185">Reference proteome</keyword>
<feature type="domain" description="MobA-like NTP transferase" evidence="19">
    <location>
        <begin position="7"/>
        <end position="155"/>
    </location>
</feature>
<dbReference type="SUPFAM" id="SSF53448">
    <property type="entry name" value="Nucleotide-diphospho-sugar transferases"/>
    <property type="match status" value="1"/>
</dbReference>
<dbReference type="Gene3D" id="3.90.550.10">
    <property type="entry name" value="Spore Coat Polysaccharide Biosynthesis Protein SpsA, Chain A"/>
    <property type="match status" value="1"/>
</dbReference>
<dbReference type="Pfam" id="PF00132">
    <property type="entry name" value="Hexapep"/>
    <property type="match status" value="2"/>
</dbReference>
<dbReference type="GO" id="GO:0000902">
    <property type="term" value="P:cell morphogenesis"/>
    <property type="evidence" value="ECO:0007669"/>
    <property type="project" value="UniProtKB-UniRule"/>
</dbReference>
<feature type="binding site" evidence="18">
    <location>
        <position position="388"/>
    </location>
    <ligand>
        <name>UDP-N-acetyl-alpha-D-glucosamine</name>
        <dbReference type="ChEBI" id="CHEBI:57705"/>
    </ligand>
</feature>
<evidence type="ECO:0000256" key="11">
    <source>
        <dbReference type="ARBA" id="ARBA00022984"/>
    </source>
</evidence>
<evidence type="ECO:0000256" key="6">
    <source>
        <dbReference type="ARBA" id="ARBA00022695"/>
    </source>
</evidence>
<feature type="binding site" evidence="18">
    <location>
        <begin position="106"/>
        <end position="108"/>
    </location>
    <ligand>
        <name>UDP-N-acetyl-alpha-D-glucosamine</name>
        <dbReference type="ChEBI" id="CHEBI:57705"/>
    </ligand>
</feature>
<keyword evidence="12 18" id="KW-0511">Multifunctional enzyme</keyword>
<keyword evidence="13 18" id="KW-0012">Acyltransferase</keyword>
<keyword evidence="11 18" id="KW-0573">Peptidoglycan synthesis</keyword>
<dbReference type="GO" id="GO:0000287">
    <property type="term" value="F:magnesium ion binding"/>
    <property type="evidence" value="ECO:0007669"/>
    <property type="project" value="UniProtKB-UniRule"/>
</dbReference>
<evidence type="ECO:0000256" key="14">
    <source>
        <dbReference type="ARBA" id="ARBA00023316"/>
    </source>
</evidence>
<comment type="similarity">
    <text evidence="3 18">In the N-terminal section; belongs to the N-acetylglucosamine-1-phosphate uridyltransferase family.</text>
</comment>
<comment type="catalytic activity">
    <reaction evidence="15 18">
        <text>alpha-D-glucosamine 1-phosphate + acetyl-CoA = N-acetyl-alpha-D-glucosamine 1-phosphate + CoA + H(+)</text>
        <dbReference type="Rhea" id="RHEA:13725"/>
        <dbReference type="ChEBI" id="CHEBI:15378"/>
        <dbReference type="ChEBI" id="CHEBI:57287"/>
        <dbReference type="ChEBI" id="CHEBI:57288"/>
        <dbReference type="ChEBI" id="CHEBI:57776"/>
        <dbReference type="ChEBI" id="CHEBI:58516"/>
        <dbReference type="EC" id="2.3.1.157"/>
    </reaction>
</comment>
<comment type="pathway">
    <text evidence="18">Nucleotide-sugar biosynthesis; UDP-N-acetyl-alpha-D-glucosamine biosynthesis; UDP-N-acetyl-alpha-D-glucosamine from N-acetyl-alpha-D-glucosamine 1-phosphate: step 1/1.</text>
</comment>
<sequence length="468" mass="48478">MSQPVDVVILAAGKGTRMKSAHPKVLHRLAGQPLLGHVLAAARGVQARTCVVVTGHQAEAVEAALPALAHGLSVQAVRQSPQLGTGHAVQQALPCLADDGLTLVLSGDVPLTRPETLQALLAAQAAGGPQALALLTVDLPDPHGYGRVLRDAAGAVCGIVEEKDASVAQRQITEVYSGIMAAPTARLRAWLARLDNRNAQGEYYLTDVVRHAVADGTPVVAHRITDPIEVAGVNSPAQLAELERAHQRRVAQTLLAHGVRLADPARLDVRGELVCGQDVEIDVNCVFEGRVVLGDGVRIGAHCVIADAVIEAGAVVHPFTHIDGAGQPVVVGAAARVGPFARLRPGTRLGPQVHIGNFVEVKNTTLAAGAKANHLAYLGDATVGERVNYGAGSITANYDGANKHRTVIEADVHVGSNCVLVAPVTLGAGGTIGAGSTVTKDTPPGALTVARAKAVSIPNWQRPVKRRD</sequence>
<dbReference type="AlphaFoldDB" id="A0A554XDT9"/>
<feature type="binding site" evidence="18">
    <location>
        <position position="234"/>
    </location>
    <ligand>
        <name>Mg(2+)</name>
        <dbReference type="ChEBI" id="CHEBI:18420"/>
    </ligand>
</feature>
<evidence type="ECO:0000256" key="12">
    <source>
        <dbReference type="ARBA" id="ARBA00023268"/>
    </source>
</evidence>
<dbReference type="InterPro" id="IPR050065">
    <property type="entry name" value="GlmU-like"/>
</dbReference>
<dbReference type="GO" id="GO:0008360">
    <property type="term" value="P:regulation of cell shape"/>
    <property type="evidence" value="ECO:0007669"/>
    <property type="project" value="UniProtKB-KW"/>
</dbReference>
<evidence type="ECO:0000256" key="3">
    <source>
        <dbReference type="ARBA" id="ARBA00007947"/>
    </source>
</evidence>
<dbReference type="GO" id="GO:0009245">
    <property type="term" value="P:lipid A biosynthetic process"/>
    <property type="evidence" value="ECO:0007669"/>
    <property type="project" value="UniProtKB-UniRule"/>
</dbReference>
<feature type="binding site" evidence="18">
    <location>
        <position position="108"/>
    </location>
    <ligand>
        <name>Mg(2+)</name>
        <dbReference type="ChEBI" id="CHEBI:18420"/>
    </ligand>
</feature>
<keyword evidence="7 18" id="KW-0479">Metal-binding</keyword>
<keyword evidence="5 18" id="KW-0808">Transferase</keyword>
<dbReference type="GO" id="GO:0003977">
    <property type="term" value="F:UDP-N-acetylglucosamine diphosphorylase activity"/>
    <property type="evidence" value="ECO:0007669"/>
    <property type="project" value="UniProtKB-UniRule"/>
</dbReference>
<feature type="binding site" evidence="18">
    <location>
        <position position="451"/>
    </location>
    <ligand>
        <name>acetyl-CoA</name>
        <dbReference type="ChEBI" id="CHEBI:57288"/>
    </ligand>
</feature>
<feature type="binding site" evidence="18">
    <location>
        <position position="146"/>
    </location>
    <ligand>
        <name>UDP-N-acetyl-alpha-D-glucosamine</name>
        <dbReference type="ChEBI" id="CHEBI:57705"/>
    </ligand>
</feature>
<evidence type="ECO:0000256" key="17">
    <source>
        <dbReference type="ARBA" id="ARBA00049628"/>
    </source>
</evidence>
<accession>A0A554XDT9</accession>
<organism evidence="20 21">
    <name type="scientific">Tepidimonas charontis</name>
    <dbReference type="NCBI Taxonomy" id="2267262"/>
    <lineage>
        <taxon>Bacteria</taxon>
        <taxon>Pseudomonadati</taxon>
        <taxon>Pseudomonadota</taxon>
        <taxon>Betaproteobacteria</taxon>
        <taxon>Burkholderiales</taxon>
        <taxon>Tepidimonas</taxon>
    </lineage>
</organism>
<evidence type="ECO:0000259" key="19">
    <source>
        <dbReference type="Pfam" id="PF12804"/>
    </source>
</evidence>
<evidence type="ECO:0000256" key="13">
    <source>
        <dbReference type="ARBA" id="ARBA00023315"/>
    </source>
</evidence>
<dbReference type="PANTHER" id="PTHR43584">
    <property type="entry name" value="NUCLEOTIDYL TRANSFERASE"/>
    <property type="match status" value="1"/>
</dbReference>
<dbReference type="Pfam" id="PF12804">
    <property type="entry name" value="NTP_transf_3"/>
    <property type="match status" value="1"/>
</dbReference>
<gene>
    <name evidence="18 20" type="primary">glmU</name>
    <name evidence="20" type="ORF">Tchar_01587</name>
</gene>
<feature type="binding site" evidence="18">
    <location>
        <begin position="84"/>
        <end position="85"/>
    </location>
    <ligand>
        <name>UDP-N-acetyl-alpha-D-glucosamine</name>
        <dbReference type="ChEBI" id="CHEBI:57705"/>
    </ligand>
</feature>
<evidence type="ECO:0000256" key="18">
    <source>
        <dbReference type="HAMAP-Rule" id="MF_01631"/>
    </source>
</evidence>
<evidence type="ECO:0000256" key="10">
    <source>
        <dbReference type="ARBA" id="ARBA00022960"/>
    </source>
</evidence>
<comment type="caution">
    <text evidence="20">The sequence shown here is derived from an EMBL/GenBank/DDBJ whole genome shotgun (WGS) entry which is preliminary data.</text>
</comment>
<comment type="function">
    <text evidence="17 18">Catalyzes the last two sequential reactions in the de novo biosynthetic pathway for UDP-N-acetylglucosamine (UDP-GlcNAc). The C-terminal domain catalyzes the transfer of acetyl group from acetyl coenzyme A to glucosamine-1-phosphate (GlcN-1-P) to produce N-acetylglucosamine-1-phosphate (GlcNAc-1-P), which is converted into UDP-GlcNAc by the transfer of uridine 5-monophosphate (from uridine 5-triphosphate), a reaction catalyzed by the N-terminal domain.</text>
</comment>
<dbReference type="GO" id="GO:0005737">
    <property type="term" value="C:cytoplasm"/>
    <property type="evidence" value="ECO:0007669"/>
    <property type="project" value="UniProtKB-SubCell"/>
</dbReference>
<protein>
    <recommendedName>
        <fullName evidence="18">Bifunctional protein GlmU</fullName>
    </recommendedName>
    <domain>
        <recommendedName>
            <fullName evidence="18">UDP-N-acetylglucosamine pyrophosphorylase</fullName>
            <ecNumber evidence="18">2.7.7.23</ecNumber>
        </recommendedName>
        <alternativeName>
            <fullName evidence="18">N-acetylglucosamine-1-phosphate uridyltransferase</fullName>
        </alternativeName>
    </domain>
    <domain>
        <recommendedName>
            <fullName evidence="18">Glucosamine-1-phosphate N-acetyltransferase</fullName>
            <ecNumber evidence="18">2.3.1.157</ecNumber>
        </recommendedName>
    </domain>
</protein>
<feature type="binding site" evidence="18">
    <location>
        <begin position="397"/>
        <end position="398"/>
    </location>
    <ligand>
        <name>acetyl-CoA</name>
        <dbReference type="ChEBI" id="CHEBI:57288"/>
    </ligand>
</feature>
<feature type="binding site" evidence="18">
    <location>
        <position position="79"/>
    </location>
    <ligand>
        <name>UDP-N-acetyl-alpha-D-glucosamine</name>
        <dbReference type="ChEBI" id="CHEBI:57705"/>
    </ligand>
</feature>
<feature type="binding site" evidence="18">
    <location>
        <position position="362"/>
    </location>
    <ligand>
        <name>UDP-N-acetyl-alpha-D-glucosamine</name>
        <dbReference type="ChEBI" id="CHEBI:57705"/>
    </ligand>
</feature>
<proteinExistence type="inferred from homology"/>
<evidence type="ECO:0000256" key="9">
    <source>
        <dbReference type="ARBA" id="ARBA00022842"/>
    </source>
</evidence>
<keyword evidence="10 18" id="KW-0133">Cell shape</keyword>
<feature type="region of interest" description="Pyrophosphorylase" evidence="18">
    <location>
        <begin position="1"/>
        <end position="236"/>
    </location>
</feature>
<evidence type="ECO:0000256" key="4">
    <source>
        <dbReference type="ARBA" id="ARBA00022490"/>
    </source>
</evidence>
<dbReference type="EMBL" id="VJON01000023">
    <property type="protein sequence ID" value="TSE33924.1"/>
    <property type="molecule type" value="Genomic_DNA"/>
</dbReference>
<comment type="cofactor">
    <cofactor evidence="18">
        <name>Mg(2+)</name>
        <dbReference type="ChEBI" id="CHEBI:18420"/>
    </cofactor>
    <text evidence="18">Binds 1 Mg(2+) ion per subunit.</text>
</comment>
<feature type="binding site" evidence="18">
    <location>
        <position position="24"/>
    </location>
    <ligand>
        <name>UDP-N-acetyl-alpha-D-glucosamine</name>
        <dbReference type="ChEBI" id="CHEBI:57705"/>
    </ligand>
</feature>
<dbReference type="Gene3D" id="2.160.10.10">
    <property type="entry name" value="Hexapeptide repeat proteins"/>
    <property type="match status" value="1"/>
</dbReference>
<evidence type="ECO:0000256" key="16">
    <source>
        <dbReference type="ARBA" id="ARBA00048493"/>
    </source>
</evidence>
<evidence type="ECO:0000256" key="5">
    <source>
        <dbReference type="ARBA" id="ARBA00022679"/>
    </source>
</evidence>
<dbReference type="GO" id="GO:0006048">
    <property type="term" value="P:UDP-N-acetylglucosamine biosynthetic process"/>
    <property type="evidence" value="ECO:0007669"/>
    <property type="project" value="UniProtKB-UniPathway"/>
</dbReference>
<dbReference type="InterPro" id="IPR001451">
    <property type="entry name" value="Hexapep"/>
</dbReference>
<dbReference type="GO" id="GO:0071555">
    <property type="term" value="P:cell wall organization"/>
    <property type="evidence" value="ECO:0007669"/>
    <property type="project" value="UniProtKB-KW"/>
</dbReference>
<dbReference type="EC" id="2.3.1.157" evidence="18"/>
<dbReference type="OrthoDB" id="9775031at2"/>
<evidence type="ECO:0000256" key="1">
    <source>
        <dbReference type="ARBA" id="ARBA00004496"/>
    </source>
</evidence>
<dbReference type="SUPFAM" id="SSF51161">
    <property type="entry name" value="Trimeric LpxA-like enzymes"/>
    <property type="match status" value="1"/>
</dbReference>
<dbReference type="Proteomes" id="UP000318294">
    <property type="component" value="Unassembled WGS sequence"/>
</dbReference>
<feature type="binding site" evidence="18">
    <location>
        <position position="416"/>
    </location>
    <ligand>
        <name>acetyl-CoA</name>
        <dbReference type="ChEBI" id="CHEBI:57288"/>
    </ligand>
</feature>
<feature type="binding site" evidence="18">
    <location>
        <position position="377"/>
    </location>
    <ligand>
        <name>UDP-N-acetyl-alpha-D-glucosamine</name>
        <dbReference type="ChEBI" id="CHEBI:57705"/>
    </ligand>
</feature>
<dbReference type="InterPro" id="IPR011004">
    <property type="entry name" value="Trimer_LpxA-like_sf"/>
</dbReference>
<dbReference type="GO" id="GO:0009252">
    <property type="term" value="P:peptidoglycan biosynthetic process"/>
    <property type="evidence" value="ECO:0007669"/>
    <property type="project" value="UniProtKB-UniRule"/>
</dbReference>
<keyword evidence="4 18" id="KW-0963">Cytoplasm</keyword>
<dbReference type="GO" id="GO:0016020">
    <property type="term" value="C:membrane"/>
    <property type="evidence" value="ECO:0007669"/>
    <property type="project" value="GOC"/>
</dbReference>
<dbReference type="RefSeq" id="WP_144328533.1">
    <property type="nucleotide sequence ID" value="NZ_VJON01000023.1"/>
</dbReference>
<evidence type="ECO:0000256" key="2">
    <source>
        <dbReference type="ARBA" id="ARBA00007707"/>
    </source>
</evidence>
<evidence type="ECO:0000256" key="7">
    <source>
        <dbReference type="ARBA" id="ARBA00022723"/>
    </source>
</evidence>
<comment type="pathway">
    <text evidence="18">Bacterial outer membrane biogenesis; LPS lipid A biosynthesis.</text>
</comment>
<dbReference type="HAMAP" id="MF_01631">
    <property type="entry name" value="GlmU"/>
    <property type="match status" value="1"/>
</dbReference>
<comment type="catalytic activity">
    <reaction evidence="16 18">
        <text>N-acetyl-alpha-D-glucosamine 1-phosphate + UTP + H(+) = UDP-N-acetyl-alpha-D-glucosamine + diphosphate</text>
        <dbReference type="Rhea" id="RHEA:13509"/>
        <dbReference type="ChEBI" id="CHEBI:15378"/>
        <dbReference type="ChEBI" id="CHEBI:33019"/>
        <dbReference type="ChEBI" id="CHEBI:46398"/>
        <dbReference type="ChEBI" id="CHEBI:57705"/>
        <dbReference type="ChEBI" id="CHEBI:57776"/>
        <dbReference type="EC" id="2.7.7.23"/>
    </reaction>
</comment>
<comment type="similarity">
    <text evidence="2 18">In the C-terminal section; belongs to the transferase hexapeptide repeat family.</text>
</comment>
<dbReference type="EC" id="2.7.7.23" evidence="18"/>
<feature type="binding site" evidence="18">
    <location>
        <position position="434"/>
    </location>
    <ligand>
        <name>acetyl-CoA</name>
        <dbReference type="ChEBI" id="CHEBI:57288"/>
    </ligand>
</feature>
<comment type="subunit">
    <text evidence="18">Homotrimer.</text>
</comment>
<keyword evidence="8 18" id="KW-0677">Repeat</keyword>
<dbReference type="CDD" id="cd03353">
    <property type="entry name" value="LbH_GlmU_C"/>
    <property type="match status" value="1"/>
</dbReference>
<feature type="binding site" evidence="18">
    <location>
        <position position="161"/>
    </location>
    <ligand>
        <name>UDP-N-acetyl-alpha-D-glucosamine</name>
        <dbReference type="ChEBI" id="CHEBI:57705"/>
    </ligand>
</feature>
<dbReference type="InterPro" id="IPR029044">
    <property type="entry name" value="Nucleotide-diphossugar_trans"/>
</dbReference>
<evidence type="ECO:0000313" key="21">
    <source>
        <dbReference type="Proteomes" id="UP000318294"/>
    </source>
</evidence>
<dbReference type="NCBIfam" id="TIGR01173">
    <property type="entry name" value="glmU"/>
    <property type="match status" value="1"/>
</dbReference>
<comment type="subcellular location">
    <subcellularLocation>
        <location evidence="1 18">Cytoplasm</location>
    </subcellularLocation>
</comment>
<dbReference type="InterPro" id="IPR025877">
    <property type="entry name" value="MobA-like_NTP_Trfase"/>
</dbReference>
<feature type="binding site" evidence="18">
    <location>
        <position position="391"/>
    </location>
    <ligand>
        <name>acetyl-CoA</name>
        <dbReference type="ChEBI" id="CHEBI:57288"/>
    </ligand>
</feature>
<keyword evidence="9 18" id="KW-0460">Magnesium</keyword>
<name>A0A554XDT9_9BURK</name>
<dbReference type="UniPathway" id="UPA00973"/>
<keyword evidence="6 18" id="KW-0548">Nucleotidyltransferase</keyword>
<evidence type="ECO:0000256" key="15">
    <source>
        <dbReference type="ARBA" id="ARBA00048247"/>
    </source>
</evidence>
<dbReference type="CDD" id="cd02540">
    <property type="entry name" value="GT2_GlmU_N_bac"/>
    <property type="match status" value="1"/>
</dbReference>
<dbReference type="GO" id="GO:0019134">
    <property type="term" value="F:glucosamine-1-phosphate N-acetyltransferase activity"/>
    <property type="evidence" value="ECO:0007669"/>
    <property type="project" value="UniProtKB-UniRule"/>
</dbReference>
<feature type="region of interest" description="N-acetyltransferase" evidence="18">
    <location>
        <begin position="258"/>
        <end position="468"/>
    </location>
</feature>
<feature type="binding site" evidence="18">
    <location>
        <position position="234"/>
    </location>
    <ligand>
        <name>UDP-N-acetyl-alpha-D-glucosamine</name>
        <dbReference type="ChEBI" id="CHEBI:57705"/>
    </ligand>
</feature>